<protein>
    <submittedName>
        <fullName evidence="1">Uncharacterized protein</fullName>
    </submittedName>
</protein>
<comment type="caution">
    <text evidence="1">The sequence shown here is derived from an EMBL/GenBank/DDBJ whole genome shotgun (WGS) entry which is preliminary data.</text>
</comment>
<dbReference type="EMBL" id="BJOU01000001">
    <property type="protein sequence ID" value="GED97560.1"/>
    <property type="molecule type" value="Genomic_DNA"/>
</dbReference>
<gene>
    <name evidence="1" type="ORF">nbrc107697_15990</name>
</gene>
<reference evidence="2" key="1">
    <citation type="submission" date="2019-06" db="EMBL/GenBank/DDBJ databases">
        <title>Gordonia isolated from sludge of a wastewater treatment plant.</title>
        <authorList>
            <person name="Tamura T."/>
            <person name="Aoyama K."/>
            <person name="Kang Y."/>
            <person name="Saito S."/>
            <person name="Akiyama N."/>
            <person name="Yazawa K."/>
            <person name="Gonoi T."/>
            <person name="Mikami Y."/>
        </authorList>
    </citation>
    <scope>NUCLEOTIDE SEQUENCE [LARGE SCALE GENOMIC DNA]</scope>
    <source>
        <strain evidence="2">NBRC 107697</strain>
    </source>
</reference>
<dbReference type="Proteomes" id="UP000444980">
    <property type="component" value="Unassembled WGS sequence"/>
</dbReference>
<organism evidence="1 2">
    <name type="scientific">Gordonia crocea</name>
    <dbReference type="NCBI Taxonomy" id="589162"/>
    <lineage>
        <taxon>Bacteria</taxon>
        <taxon>Bacillati</taxon>
        <taxon>Actinomycetota</taxon>
        <taxon>Actinomycetes</taxon>
        <taxon>Mycobacteriales</taxon>
        <taxon>Gordoniaceae</taxon>
        <taxon>Gordonia</taxon>
    </lineage>
</organism>
<accession>A0A7I9UXL3</accession>
<evidence type="ECO:0000313" key="1">
    <source>
        <dbReference type="EMBL" id="GED97560.1"/>
    </source>
</evidence>
<keyword evidence="2" id="KW-1185">Reference proteome</keyword>
<sequence>MSLHSLVRGVPDKRAESRAIRRATQAIQPETWKPRQVAVVPLDPGAPTSAVAALLTIAASRVMIHSVDNGVGRVIGVDTGSGRELARYLGAHDGGSIAGLAGLDLGTAAPSELARFIDSRTYTATLVASAPTSGPADESVRSALARLDRLGLTTFVNVPAPVAGQVMTAVLGHTQRVVAVTAGSIPEWLLTTQNPLHPFIDSASILVSQWQGPDGSTSLADLGLSIPVLHIDPTTKRYARDTYGFQLAEAPTALITGLLDALQFLLADPHDQHARP</sequence>
<evidence type="ECO:0000313" key="2">
    <source>
        <dbReference type="Proteomes" id="UP000444980"/>
    </source>
</evidence>
<proteinExistence type="predicted"/>
<dbReference type="AlphaFoldDB" id="A0A7I9UXL3"/>
<name>A0A7I9UXL3_9ACTN</name>